<dbReference type="InterPro" id="IPR000086">
    <property type="entry name" value="NUDIX_hydrolase_dom"/>
</dbReference>
<protein>
    <submittedName>
        <fullName evidence="5">NUDIX domain-containing protein</fullName>
    </submittedName>
</protein>
<evidence type="ECO:0000313" key="5">
    <source>
        <dbReference type="EMBL" id="WVX81219.1"/>
    </source>
</evidence>
<dbReference type="Proteomes" id="UP001357223">
    <property type="component" value="Chromosome"/>
</dbReference>
<keyword evidence="2 3" id="KW-0378">Hydrolase</keyword>
<comment type="cofactor">
    <cofactor evidence="1">
        <name>Mg(2+)</name>
        <dbReference type="ChEBI" id="CHEBI:18420"/>
    </cofactor>
</comment>
<dbReference type="PROSITE" id="PS00893">
    <property type="entry name" value="NUDIX_BOX"/>
    <property type="match status" value="1"/>
</dbReference>
<dbReference type="PRINTS" id="PR00502">
    <property type="entry name" value="NUDIXFAMILY"/>
</dbReference>
<comment type="similarity">
    <text evidence="3">Belongs to the Nudix hydrolase family.</text>
</comment>
<reference evidence="5 6" key="1">
    <citation type="submission" date="2023-10" db="EMBL/GenBank/DDBJ databases">
        <title>Niallia locisalis sp.nov. isolated from a salt pond sample.</title>
        <authorList>
            <person name="Li X.-J."/>
            <person name="Dong L."/>
        </authorList>
    </citation>
    <scope>NUCLEOTIDE SEQUENCE [LARGE SCALE GENOMIC DNA]</scope>
    <source>
        <strain evidence="5 6">DSM 29761</strain>
    </source>
</reference>
<dbReference type="InterPro" id="IPR020476">
    <property type="entry name" value="Nudix_hydrolase"/>
</dbReference>
<evidence type="ECO:0000256" key="1">
    <source>
        <dbReference type="ARBA" id="ARBA00001946"/>
    </source>
</evidence>
<dbReference type="InterPro" id="IPR020084">
    <property type="entry name" value="NUDIX_hydrolase_CS"/>
</dbReference>
<organism evidence="5 6">
    <name type="scientific">Niallia oryzisoli</name>
    <dbReference type="NCBI Taxonomy" id="1737571"/>
    <lineage>
        <taxon>Bacteria</taxon>
        <taxon>Bacillati</taxon>
        <taxon>Bacillota</taxon>
        <taxon>Bacilli</taxon>
        <taxon>Bacillales</taxon>
        <taxon>Bacillaceae</taxon>
        <taxon>Niallia</taxon>
    </lineage>
</organism>
<keyword evidence="6" id="KW-1185">Reference proteome</keyword>
<gene>
    <name evidence="5" type="ORF">R4Z09_29185</name>
</gene>
<dbReference type="Gene3D" id="3.90.79.10">
    <property type="entry name" value="Nucleoside Triphosphate Pyrophosphohydrolase"/>
    <property type="match status" value="1"/>
</dbReference>
<name>A0ABZ2CBR7_9BACI</name>
<proteinExistence type="inferred from homology"/>
<feature type="domain" description="Nudix hydrolase" evidence="4">
    <location>
        <begin position="36"/>
        <end position="161"/>
    </location>
</feature>
<evidence type="ECO:0000256" key="3">
    <source>
        <dbReference type="RuleBase" id="RU003476"/>
    </source>
</evidence>
<accession>A0ABZ2CBR7</accession>
<evidence type="ECO:0000256" key="2">
    <source>
        <dbReference type="ARBA" id="ARBA00022801"/>
    </source>
</evidence>
<dbReference type="EMBL" id="CP137640">
    <property type="protein sequence ID" value="WVX81219.1"/>
    <property type="molecule type" value="Genomic_DNA"/>
</dbReference>
<dbReference type="InterPro" id="IPR015797">
    <property type="entry name" value="NUDIX_hydrolase-like_dom_sf"/>
</dbReference>
<dbReference type="PANTHER" id="PTHR43046:SF14">
    <property type="entry name" value="MUTT_NUDIX FAMILY PROTEIN"/>
    <property type="match status" value="1"/>
</dbReference>
<evidence type="ECO:0000313" key="6">
    <source>
        <dbReference type="Proteomes" id="UP001357223"/>
    </source>
</evidence>
<dbReference type="PANTHER" id="PTHR43046">
    <property type="entry name" value="GDP-MANNOSE MANNOSYL HYDROLASE"/>
    <property type="match status" value="1"/>
</dbReference>
<sequence>MNINFCMNCGQALEDREIGGEVRRACPECSFVHWGNYSVGVGALVMKDDKLLLVRRMHDPGKGKWTNPGGFIEQHETIESTIVREVLEETGVNVRVNRIIGLGDKPGRVHDTYITFLMDYVSGEPIADRMEVDEAGFYSLEEMKQLDVADFTWKLAQLVINENQKGFQLNEQPGVPSNGYRLWQ</sequence>
<dbReference type="SUPFAM" id="SSF55811">
    <property type="entry name" value="Nudix"/>
    <property type="match status" value="1"/>
</dbReference>
<dbReference type="PROSITE" id="PS51462">
    <property type="entry name" value="NUDIX"/>
    <property type="match status" value="1"/>
</dbReference>
<evidence type="ECO:0000259" key="4">
    <source>
        <dbReference type="PROSITE" id="PS51462"/>
    </source>
</evidence>
<dbReference type="RefSeq" id="WP_338450149.1">
    <property type="nucleotide sequence ID" value="NZ_CP137640.1"/>
</dbReference>
<dbReference type="Pfam" id="PF00293">
    <property type="entry name" value="NUDIX"/>
    <property type="match status" value="1"/>
</dbReference>